<dbReference type="EMBL" id="PP554577">
    <property type="protein sequence ID" value="XCD29432.1"/>
    <property type="molecule type" value="Genomic_DNA"/>
</dbReference>
<evidence type="ECO:0000313" key="1">
    <source>
        <dbReference type="EMBL" id="XCD29432.1"/>
    </source>
</evidence>
<sequence length="191" mass="21700">MFPQRYNRTNFVTNVVAVKILAAMEAALHDGLQHYVENKRGQRWLRVCIRPVEGTGSRYTFEFHAVNGQEVGHLILQALFVWSSENERRFSTLLGKLHGLREHPYILKLRSDAQALQDAADTARRELLKKLGASHSFRTPSGITVLGRYTRNWLGRKQFLAIADAQGRAFGKPYKLDNEAFLYGTTQGLLA</sequence>
<name>A0AAU8BTP1_9VIRU</name>
<protein>
    <submittedName>
        <fullName evidence="1">Uncharacterized protein</fullName>
    </submittedName>
</protein>
<organism evidence="1">
    <name type="scientific">Pseudomonas phage PMBT23</name>
    <dbReference type="NCBI Taxonomy" id="3137284"/>
    <lineage>
        <taxon>Viruses</taxon>
    </lineage>
</organism>
<reference evidence="1" key="1">
    <citation type="submission" date="2024-03" db="EMBL/GenBank/DDBJ databases">
        <title>This phage originates from the Bacteriophage catalogue of the Bacteriophage Competence Centre, Department of Microbiology und Biotechnology, Max Rubner-Institut, Kiel, Germany.</title>
        <authorList>
            <person name="Sprotte S."/>
            <person name="Brinks E."/>
        </authorList>
    </citation>
    <scope>NUCLEOTIDE SEQUENCE</scope>
</reference>
<proteinExistence type="predicted"/>
<accession>A0AAU8BTP1</accession>